<protein>
    <submittedName>
        <fullName evidence="2">Uncharacterized protein</fullName>
    </submittedName>
</protein>
<evidence type="ECO:0000313" key="2">
    <source>
        <dbReference type="EMBL" id="CAK0863497.1"/>
    </source>
</evidence>
<dbReference type="Proteomes" id="UP001189429">
    <property type="component" value="Unassembled WGS sequence"/>
</dbReference>
<proteinExistence type="predicted"/>
<reference evidence="2" key="1">
    <citation type="submission" date="2023-10" db="EMBL/GenBank/DDBJ databases">
        <authorList>
            <person name="Chen Y."/>
            <person name="Shah S."/>
            <person name="Dougan E. K."/>
            <person name="Thang M."/>
            <person name="Chan C."/>
        </authorList>
    </citation>
    <scope>NUCLEOTIDE SEQUENCE [LARGE SCALE GENOMIC DNA]</scope>
</reference>
<gene>
    <name evidence="2" type="ORF">PCOR1329_LOCUS51618</name>
</gene>
<comment type="caution">
    <text evidence="2">The sequence shown here is derived from an EMBL/GenBank/DDBJ whole genome shotgun (WGS) entry which is preliminary data.</text>
</comment>
<organism evidence="2 3">
    <name type="scientific">Prorocentrum cordatum</name>
    <dbReference type="NCBI Taxonomy" id="2364126"/>
    <lineage>
        <taxon>Eukaryota</taxon>
        <taxon>Sar</taxon>
        <taxon>Alveolata</taxon>
        <taxon>Dinophyceae</taxon>
        <taxon>Prorocentrales</taxon>
        <taxon>Prorocentraceae</taxon>
        <taxon>Prorocentrum</taxon>
    </lineage>
</organism>
<sequence>EQLERCRSGGREGGGGEALAVYKDLCNRDAVYTWNVLIERINQAAHWREEFRELRDADETDSEGSDLDMGAEPPDIQEMGCPLNATQRTLVVCILPKAWIEYRHTAEP</sequence>
<accession>A0ABN9UTW5</accession>
<evidence type="ECO:0000256" key="1">
    <source>
        <dbReference type="SAM" id="MobiDB-lite"/>
    </source>
</evidence>
<dbReference type="EMBL" id="CAUYUJ010016267">
    <property type="protein sequence ID" value="CAK0863497.1"/>
    <property type="molecule type" value="Genomic_DNA"/>
</dbReference>
<evidence type="ECO:0000313" key="3">
    <source>
        <dbReference type="Proteomes" id="UP001189429"/>
    </source>
</evidence>
<feature type="region of interest" description="Disordered" evidence="1">
    <location>
        <begin position="54"/>
        <end position="78"/>
    </location>
</feature>
<keyword evidence="3" id="KW-1185">Reference proteome</keyword>
<name>A0ABN9UTW5_9DINO</name>
<feature type="non-terminal residue" evidence="2">
    <location>
        <position position="1"/>
    </location>
</feature>